<dbReference type="Gene3D" id="3.30.780.10">
    <property type="entry name" value="SUI1-like domain"/>
    <property type="match status" value="1"/>
</dbReference>
<dbReference type="InterPro" id="IPR001950">
    <property type="entry name" value="SUI1"/>
</dbReference>
<evidence type="ECO:0000256" key="1">
    <source>
        <dbReference type="ARBA" id="ARBA00022845"/>
    </source>
</evidence>
<evidence type="ECO:0000313" key="4">
    <source>
        <dbReference type="EMBL" id="SFV54376.1"/>
    </source>
</evidence>
<keyword evidence="4" id="KW-0396">Initiation factor</keyword>
<reference evidence="4" key="1">
    <citation type="submission" date="2016-10" db="EMBL/GenBank/DDBJ databases">
        <authorList>
            <person name="de Groot N.N."/>
        </authorList>
    </citation>
    <scope>NUCLEOTIDE SEQUENCE</scope>
</reference>
<accession>A0A1W1BLI9</accession>
<dbReference type="PROSITE" id="PS50296">
    <property type="entry name" value="SUI1"/>
    <property type="match status" value="1"/>
</dbReference>
<dbReference type="EMBL" id="FPHG01000023">
    <property type="protein sequence ID" value="SFV54376.1"/>
    <property type="molecule type" value="Genomic_DNA"/>
</dbReference>
<sequence>MNKNLFEIGSKFIDDGWSSDNKIKVKTKISQDIKTPKKHQLSFAKEKRRGKIVTIVKPFFLSKDDLKNLLKSLKKELGTGGTIKDNMLEFQGEIEAKLRISLAKREFRLR</sequence>
<keyword evidence="1" id="KW-0810">Translation regulation</keyword>
<evidence type="ECO:0000259" key="3">
    <source>
        <dbReference type="PROSITE" id="PS50296"/>
    </source>
</evidence>
<organism evidence="4">
    <name type="scientific">hydrothermal vent metagenome</name>
    <dbReference type="NCBI Taxonomy" id="652676"/>
    <lineage>
        <taxon>unclassified sequences</taxon>
        <taxon>metagenomes</taxon>
        <taxon>ecological metagenomes</taxon>
    </lineage>
</organism>
<dbReference type="GO" id="GO:0006417">
    <property type="term" value="P:regulation of translation"/>
    <property type="evidence" value="ECO:0007669"/>
    <property type="project" value="UniProtKB-KW"/>
</dbReference>
<dbReference type="InterPro" id="IPR036877">
    <property type="entry name" value="SUI1_dom_sf"/>
</dbReference>
<dbReference type="GO" id="GO:0003743">
    <property type="term" value="F:translation initiation factor activity"/>
    <property type="evidence" value="ECO:0007669"/>
    <property type="project" value="UniProtKB-KW"/>
</dbReference>
<feature type="domain" description="SUI1" evidence="3">
    <location>
        <begin position="46"/>
        <end position="106"/>
    </location>
</feature>
<evidence type="ECO:0000256" key="2">
    <source>
        <dbReference type="ARBA" id="ARBA00022917"/>
    </source>
</evidence>
<protein>
    <submittedName>
        <fullName evidence="4">Translation initiation factor SUI1-related protein</fullName>
    </submittedName>
</protein>
<dbReference type="AlphaFoldDB" id="A0A1W1BLI9"/>
<dbReference type="PIRSF" id="PIRSF037511">
    <property type="entry name" value="Transl_init_SUI1_pro"/>
    <property type="match status" value="1"/>
</dbReference>
<dbReference type="SUPFAM" id="SSF55159">
    <property type="entry name" value="eIF1-like"/>
    <property type="match status" value="1"/>
</dbReference>
<dbReference type="InterPro" id="IPR005872">
    <property type="entry name" value="SUI1_arc_bac"/>
</dbReference>
<gene>
    <name evidence="4" type="ORF">MNB_SV-9-1189</name>
</gene>
<name>A0A1W1BLI9_9ZZZZ</name>
<keyword evidence="2" id="KW-0648">Protein biosynthesis</keyword>
<proteinExistence type="predicted"/>
<dbReference type="Pfam" id="PF01253">
    <property type="entry name" value="SUI1"/>
    <property type="match status" value="1"/>
</dbReference>